<feature type="compositionally biased region" description="Basic and acidic residues" evidence="1">
    <location>
        <begin position="74"/>
        <end position="103"/>
    </location>
</feature>
<dbReference type="Proteomes" id="UP000607559">
    <property type="component" value="Unassembled WGS sequence"/>
</dbReference>
<proteinExistence type="predicted"/>
<keyword evidence="2" id="KW-0812">Transmembrane</keyword>
<keyword evidence="2" id="KW-1133">Transmembrane helix</keyword>
<feature type="region of interest" description="Disordered" evidence="1">
    <location>
        <begin position="139"/>
        <end position="208"/>
    </location>
</feature>
<reference evidence="3" key="2">
    <citation type="submission" date="2020-09" db="EMBL/GenBank/DDBJ databases">
        <authorList>
            <person name="Sun Q."/>
            <person name="Zhou Y."/>
        </authorList>
    </citation>
    <scope>NUCLEOTIDE SEQUENCE</scope>
    <source>
        <strain evidence="3">CGMCC 1.15448</strain>
    </source>
</reference>
<feature type="transmembrane region" description="Helical" evidence="2">
    <location>
        <begin position="16"/>
        <end position="36"/>
    </location>
</feature>
<evidence type="ECO:0000256" key="2">
    <source>
        <dbReference type="SAM" id="Phobius"/>
    </source>
</evidence>
<dbReference type="EMBL" id="BMJC01000002">
    <property type="protein sequence ID" value="GGA96781.1"/>
    <property type="molecule type" value="Genomic_DNA"/>
</dbReference>
<name>A0A8J2UCS5_9BACT</name>
<organism evidence="3 4">
    <name type="scientific">Puia dinghuensis</name>
    <dbReference type="NCBI Taxonomy" id="1792502"/>
    <lineage>
        <taxon>Bacteria</taxon>
        <taxon>Pseudomonadati</taxon>
        <taxon>Bacteroidota</taxon>
        <taxon>Chitinophagia</taxon>
        <taxon>Chitinophagales</taxon>
        <taxon>Chitinophagaceae</taxon>
        <taxon>Puia</taxon>
    </lineage>
</organism>
<feature type="compositionally biased region" description="Gly residues" evidence="1">
    <location>
        <begin position="173"/>
        <end position="188"/>
    </location>
</feature>
<gene>
    <name evidence="3" type="ORF">GCM10011511_20110</name>
</gene>
<dbReference type="AlphaFoldDB" id="A0A8J2UCS5"/>
<sequence length="294" mass="30939">MTERPDSFESEKNFKAGGYTAIVCVLLLLALIYVGWTLPSEPAPPVEEGIEVNLGNSDKGLGTDQPYLPGQPSAEDKEKYTPPKQAVVEKEPVKDVETDDNNKEDAPVVKKAIVTKPNATKIPDKEITKAKVKPVKVPETLPEKPAPRPKAVFHGVNGTGTGGNAADDFKPGGNQGIAGGRGDQGSPGGNPNSNNYTGGGHGSGGVAISRGLGGRHIVRTPSFTDDFNENAKVAVDITVDANGNVTDAQYTPRGSTTSATNYKEIAERKARMVKFSPGSDESTGTIVFNFKVHG</sequence>
<evidence type="ECO:0000313" key="4">
    <source>
        <dbReference type="Proteomes" id="UP000607559"/>
    </source>
</evidence>
<evidence type="ECO:0008006" key="5">
    <source>
        <dbReference type="Google" id="ProtNLM"/>
    </source>
</evidence>
<keyword evidence="2" id="KW-0472">Membrane</keyword>
<comment type="caution">
    <text evidence="3">The sequence shown here is derived from an EMBL/GenBank/DDBJ whole genome shotgun (WGS) entry which is preliminary data.</text>
</comment>
<reference evidence="3" key="1">
    <citation type="journal article" date="2014" name="Int. J. Syst. Evol. Microbiol.">
        <title>Complete genome sequence of Corynebacterium casei LMG S-19264T (=DSM 44701T), isolated from a smear-ripened cheese.</title>
        <authorList>
            <consortium name="US DOE Joint Genome Institute (JGI-PGF)"/>
            <person name="Walter F."/>
            <person name="Albersmeier A."/>
            <person name="Kalinowski J."/>
            <person name="Ruckert C."/>
        </authorList>
    </citation>
    <scope>NUCLEOTIDE SEQUENCE</scope>
    <source>
        <strain evidence="3">CGMCC 1.15448</strain>
    </source>
</reference>
<protein>
    <recommendedName>
        <fullName evidence="5">Energy transducer TonB</fullName>
    </recommendedName>
</protein>
<keyword evidence="4" id="KW-1185">Reference proteome</keyword>
<evidence type="ECO:0000313" key="3">
    <source>
        <dbReference type="EMBL" id="GGA96781.1"/>
    </source>
</evidence>
<evidence type="ECO:0000256" key="1">
    <source>
        <dbReference type="SAM" id="MobiDB-lite"/>
    </source>
</evidence>
<dbReference type="RefSeq" id="WP_188931118.1">
    <property type="nucleotide sequence ID" value="NZ_BMJC01000002.1"/>
</dbReference>
<feature type="region of interest" description="Disordered" evidence="1">
    <location>
        <begin position="49"/>
        <end position="103"/>
    </location>
</feature>
<accession>A0A8J2UCS5</accession>